<dbReference type="Pfam" id="PF13155">
    <property type="entry name" value="Toprim_2"/>
    <property type="match status" value="1"/>
</dbReference>
<evidence type="ECO:0000256" key="2">
    <source>
        <dbReference type="ARBA" id="ARBA00022771"/>
    </source>
</evidence>
<dbReference type="InterPro" id="IPR002694">
    <property type="entry name" value="Znf_CHC2"/>
</dbReference>
<gene>
    <name evidence="6" type="ORF">CA264_20270</name>
</gene>
<dbReference type="STRING" id="709015.GCA_000472485_04090"/>
<reference evidence="7" key="1">
    <citation type="submission" date="2017-05" db="EMBL/GenBank/DDBJ databases">
        <authorList>
            <person name="Ray J."/>
            <person name="Price M."/>
            <person name="Deutschbauer A."/>
        </authorList>
    </citation>
    <scope>NUCLEOTIDE SEQUENCE [LARGE SCALE GENOMIC DNA]</scope>
    <source>
        <strain evidence="7">DSM 19842</strain>
    </source>
</reference>
<evidence type="ECO:0000256" key="3">
    <source>
        <dbReference type="ARBA" id="ARBA00022833"/>
    </source>
</evidence>
<dbReference type="Proteomes" id="UP000266292">
    <property type="component" value="Chromosome"/>
</dbReference>
<dbReference type="Gene3D" id="3.40.1360.10">
    <property type="match status" value="1"/>
</dbReference>
<dbReference type="Pfam" id="PF01807">
    <property type="entry name" value="Zn_ribbon_DnaG"/>
    <property type="match status" value="1"/>
</dbReference>
<dbReference type="InterPro" id="IPR050219">
    <property type="entry name" value="DnaG_primase"/>
</dbReference>
<organism evidence="6 7">
    <name type="scientific">Pontibacter actiniarum</name>
    <dbReference type="NCBI Taxonomy" id="323450"/>
    <lineage>
        <taxon>Bacteria</taxon>
        <taxon>Pseudomonadati</taxon>
        <taxon>Bacteroidota</taxon>
        <taxon>Cytophagia</taxon>
        <taxon>Cytophagales</taxon>
        <taxon>Hymenobacteraceae</taxon>
        <taxon>Pontibacter</taxon>
    </lineage>
</organism>
<evidence type="ECO:0000313" key="6">
    <source>
        <dbReference type="EMBL" id="ARS37574.1"/>
    </source>
</evidence>
<dbReference type="SUPFAM" id="SSF56731">
    <property type="entry name" value="DNA primase core"/>
    <property type="match status" value="1"/>
</dbReference>
<dbReference type="SUPFAM" id="SSF57783">
    <property type="entry name" value="Zinc beta-ribbon"/>
    <property type="match status" value="1"/>
</dbReference>
<dbReference type="InterPro" id="IPR034154">
    <property type="entry name" value="TOPRIM_DnaG/twinkle"/>
</dbReference>
<keyword evidence="3" id="KW-0862">Zinc</keyword>
<name>A0A1X9YXU9_9BACT</name>
<dbReference type="InterPro" id="IPR036977">
    <property type="entry name" value="DNA_primase_Znf_CHC2"/>
</dbReference>
<feature type="compositionally biased region" description="Basic and acidic residues" evidence="4">
    <location>
        <begin position="106"/>
        <end position="121"/>
    </location>
</feature>
<dbReference type="GO" id="GO:0006269">
    <property type="term" value="P:DNA replication, synthesis of primer"/>
    <property type="evidence" value="ECO:0007669"/>
    <property type="project" value="TreeGrafter"/>
</dbReference>
<feature type="domain" description="Zinc finger CHC2-type" evidence="5">
    <location>
        <begin position="3"/>
        <end position="76"/>
    </location>
</feature>
<keyword evidence="1" id="KW-0479">Metal-binding</keyword>
<protein>
    <recommendedName>
        <fullName evidence="5">Zinc finger CHC2-type domain-containing protein</fullName>
    </recommendedName>
</protein>
<dbReference type="PANTHER" id="PTHR30313">
    <property type="entry name" value="DNA PRIMASE"/>
    <property type="match status" value="1"/>
</dbReference>
<dbReference type="CDD" id="cd01029">
    <property type="entry name" value="TOPRIM_primases"/>
    <property type="match status" value="1"/>
</dbReference>
<feature type="region of interest" description="Disordered" evidence="4">
    <location>
        <begin position="99"/>
        <end position="121"/>
    </location>
</feature>
<dbReference type="GO" id="GO:0003677">
    <property type="term" value="F:DNA binding"/>
    <property type="evidence" value="ECO:0007669"/>
    <property type="project" value="InterPro"/>
</dbReference>
<dbReference type="Gene3D" id="3.90.580.10">
    <property type="entry name" value="Zinc finger, CHC2-type domain"/>
    <property type="match status" value="1"/>
</dbReference>
<dbReference type="AlphaFoldDB" id="A0A1X9YXU9"/>
<keyword evidence="7" id="KW-1185">Reference proteome</keyword>
<dbReference type="PANTHER" id="PTHR30313:SF2">
    <property type="entry name" value="DNA PRIMASE"/>
    <property type="match status" value="1"/>
</dbReference>
<evidence type="ECO:0000256" key="4">
    <source>
        <dbReference type="SAM" id="MobiDB-lite"/>
    </source>
</evidence>
<evidence type="ECO:0000256" key="1">
    <source>
        <dbReference type="ARBA" id="ARBA00022723"/>
    </source>
</evidence>
<dbReference type="GO" id="GO:0008270">
    <property type="term" value="F:zinc ion binding"/>
    <property type="evidence" value="ECO:0007669"/>
    <property type="project" value="UniProtKB-KW"/>
</dbReference>
<sequence>MNIEQINSELSITDLLASQGIQPARKRGADWWYISPIRAAERTPSFKVNTHLNRWYDHGSGEGGKVFDLALRLHRTASIREVIQLLSGHSCLSAASPAITASSMDKNNRPEHEPDKDSDTRRLQVLASSPLEEKSRMTVYLRQRGISLRTAVPYCREVGFSINARQHSAIGFENRSGGYELRNPWFKGSSSPKDITFIDRGANSVCLLEGFMDFLSLLELWPHLKASASFLVLNSLTQLGKGLEVLGRHKQVLLFLDHDPPGRKVTERLLRSELNCQDVSALYRGHKDVNAYLASGQRQAKRHRLRLGHL</sequence>
<keyword evidence="2" id="KW-0863">Zinc-finger</keyword>
<dbReference type="GO" id="GO:0003899">
    <property type="term" value="F:DNA-directed RNA polymerase activity"/>
    <property type="evidence" value="ECO:0007669"/>
    <property type="project" value="InterPro"/>
</dbReference>
<proteinExistence type="predicted"/>
<dbReference type="OrthoDB" id="8536512at2"/>
<dbReference type="EMBL" id="CP021235">
    <property type="protein sequence ID" value="ARS37574.1"/>
    <property type="molecule type" value="Genomic_DNA"/>
</dbReference>
<dbReference type="GO" id="GO:0005737">
    <property type="term" value="C:cytoplasm"/>
    <property type="evidence" value="ECO:0007669"/>
    <property type="project" value="TreeGrafter"/>
</dbReference>
<dbReference type="RefSeq" id="WP_025609245.1">
    <property type="nucleotide sequence ID" value="NZ_CP021235.1"/>
</dbReference>
<evidence type="ECO:0000259" key="5">
    <source>
        <dbReference type="Pfam" id="PF01807"/>
    </source>
</evidence>
<dbReference type="KEGG" id="pact:CA264_20270"/>
<evidence type="ECO:0000313" key="7">
    <source>
        <dbReference type="Proteomes" id="UP000266292"/>
    </source>
</evidence>
<accession>A0A1X9YXU9</accession>